<evidence type="ECO:0000313" key="2">
    <source>
        <dbReference type="Proteomes" id="UP000737018"/>
    </source>
</evidence>
<comment type="caution">
    <text evidence="1">The sequence shown here is derived from an EMBL/GenBank/DDBJ whole genome shotgun (WGS) entry which is preliminary data.</text>
</comment>
<organism evidence="1 2">
    <name type="scientific">Castanea mollissima</name>
    <name type="common">Chinese chestnut</name>
    <dbReference type="NCBI Taxonomy" id="60419"/>
    <lineage>
        <taxon>Eukaryota</taxon>
        <taxon>Viridiplantae</taxon>
        <taxon>Streptophyta</taxon>
        <taxon>Embryophyta</taxon>
        <taxon>Tracheophyta</taxon>
        <taxon>Spermatophyta</taxon>
        <taxon>Magnoliopsida</taxon>
        <taxon>eudicotyledons</taxon>
        <taxon>Gunneridae</taxon>
        <taxon>Pentapetalae</taxon>
        <taxon>rosids</taxon>
        <taxon>fabids</taxon>
        <taxon>Fagales</taxon>
        <taxon>Fagaceae</taxon>
        <taxon>Castanea</taxon>
    </lineage>
</organism>
<sequence>MGFNIWICNGFDRQVDTGHRADWNLHRRRTRLSSSVDFSVGRGFLFLKTGVSVGEKQVLKCRAATLRSKTVPIQQVEGIRIIEIANSPDPGHNMRKRKTVPIQLILIVLLIRTLLFKFDAVKVELWDESPECLLAARQNACENSFFGCEKGEDMGEARVW</sequence>
<accession>A0A8J4QIN2</accession>
<gene>
    <name evidence="1" type="ORF">CMV_022907</name>
</gene>
<keyword evidence="2" id="KW-1185">Reference proteome</keyword>
<dbReference type="Proteomes" id="UP000737018">
    <property type="component" value="Unassembled WGS sequence"/>
</dbReference>
<evidence type="ECO:0000313" key="1">
    <source>
        <dbReference type="EMBL" id="KAF3951438.1"/>
    </source>
</evidence>
<dbReference type="AlphaFoldDB" id="A0A8J4QIN2"/>
<dbReference type="EMBL" id="JRKL02004939">
    <property type="protein sequence ID" value="KAF3951438.1"/>
    <property type="molecule type" value="Genomic_DNA"/>
</dbReference>
<proteinExistence type="predicted"/>
<reference evidence="1" key="1">
    <citation type="submission" date="2020-03" db="EMBL/GenBank/DDBJ databases">
        <title>Castanea mollissima Vanexum genome sequencing.</title>
        <authorList>
            <person name="Staton M."/>
        </authorList>
    </citation>
    <scope>NUCLEOTIDE SEQUENCE</scope>
    <source>
        <tissue evidence="1">Leaf</tissue>
    </source>
</reference>
<name>A0A8J4QIN2_9ROSI</name>
<protein>
    <submittedName>
        <fullName evidence="1">Uncharacterized protein</fullName>
    </submittedName>
</protein>